<dbReference type="PANTHER" id="PTHR36505">
    <property type="entry name" value="BLR1072 PROTEIN"/>
    <property type="match status" value="1"/>
</dbReference>
<dbReference type="AlphaFoldDB" id="A0A6N6MPH5"/>
<dbReference type="SUPFAM" id="SSF50346">
    <property type="entry name" value="PRC-barrel domain"/>
    <property type="match status" value="1"/>
</dbReference>
<evidence type="ECO:0000313" key="4">
    <source>
        <dbReference type="Proteomes" id="UP000441523"/>
    </source>
</evidence>
<dbReference type="Pfam" id="PF05239">
    <property type="entry name" value="PRC"/>
    <property type="match status" value="1"/>
</dbReference>
<accession>A0A6N6MPH5</accession>
<dbReference type="PANTHER" id="PTHR36505:SF1">
    <property type="entry name" value="BLR1072 PROTEIN"/>
    <property type="match status" value="1"/>
</dbReference>
<sequence length="149" mass="15918">MPTDLPTDPQNERHLRAPGSMELDPASEGVAIDETPRLIASNKVEGTAVYNRQGEHLGSVHNFMVDKVSGQVAYAVLAFGGFLGLGENHHPLPWRALTYSVELGGYVVDLDRDTLAGAPSHGPGEDAFADPSYGGRLDDYYGGRLVPTA</sequence>
<reference evidence="3 4" key="1">
    <citation type="submission" date="2019-09" db="EMBL/GenBank/DDBJ databases">
        <title>YIM 132548 draft genome.</title>
        <authorList>
            <person name="Jiang L."/>
        </authorList>
    </citation>
    <scope>NUCLEOTIDE SEQUENCE [LARGE SCALE GENOMIC DNA]</scope>
    <source>
        <strain evidence="3 4">YIM 132548</strain>
    </source>
</reference>
<name>A0A6N6MPH5_9HYPH</name>
<organism evidence="3 4">
    <name type="scientific">Methylobacterium planeticum</name>
    <dbReference type="NCBI Taxonomy" id="2615211"/>
    <lineage>
        <taxon>Bacteria</taxon>
        <taxon>Pseudomonadati</taxon>
        <taxon>Pseudomonadota</taxon>
        <taxon>Alphaproteobacteria</taxon>
        <taxon>Hyphomicrobiales</taxon>
        <taxon>Methylobacteriaceae</taxon>
        <taxon>Methylobacterium</taxon>
    </lineage>
</organism>
<dbReference type="EMBL" id="VZZJ01000008">
    <property type="protein sequence ID" value="KAB1073412.1"/>
    <property type="molecule type" value="Genomic_DNA"/>
</dbReference>
<comment type="caution">
    <text evidence="3">The sequence shown here is derived from an EMBL/GenBank/DDBJ whole genome shotgun (WGS) entry which is preliminary data.</text>
</comment>
<keyword evidence="4" id="KW-1185">Reference proteome</keyword>
<feature type="domain" description="PRC-barrel" evidence="2">
    <location>
        <begin position="39"/>
        <end position="114"/>
    </location>
</feature>
<feature type="region of interest" description="Disordered" evidence="1">
    <location>
        <begin position="1"/>
        <end position="21"/>
    </location>
</feature>
<evidence type="ECO:0000313" key="3">
    <source>
        <dbReference type="EMBL" id="KAB1073412.1"/>
    </source>
</evidence>
<protein>
    <submittedName>
        <fullName evidence="3">PRC-barrel domain containing protein</fullName>
    </submittedName>
</protein>
<evidence type="ECO:0000256" key="1">
    <source>
        <dbReference type="SAM" id="MobiDB-lite"/>
    </source>
</evidence>
<dbReference type="InterPro" id="IPR011033">
    <property type="entry name" value="PRC_barrel-like_sf"/>
</dbReference>
<dbReference type="InterPro" id="IPR027275">
    <property type="entry name" value="PRC-brl_dom"/>
</dbReference>
<proteinExistence type="predicted"/>
<gene>
    <name evidence="3" type="ORF">F6X51_11745</name>
</gene>
<dbReference type="Proteomes" id="UP000441523">
    <property type="component" value="Unassembled WGS sequence"/>
</dbReference>
<dbReference type="Gene3D" id="2.30.30.240">
    <property type="entry name" value="PRC-barrel domain"/>
    <property type="match status" value="1"/>
</dbReference>
<evidence type="ECO:0000259" key="2">
    <source>
        <dbReference type="Pfam" id="PF05239"/>
    </source>
</evidence>
<dbReference type="RefSeq" id="WP_150963796.1">
    <property type="nucleotide sequence ID" value="NZ_VZZJ01000008.1"/>
</dbReference>